<feature type="transmembrane region" description="Helical" evidence="1">
    <location>
        <begin position="12"/>
        <end position="33"/>
    </location>
</feature>
<gene>
    <name evidence="2" type="ORF">GWK47_035773</name>
</gene>
<dbReference type="Proteomes" id="UP000770661">
    <property type="component" value="Unassembled WGS sequence"/>
</dbReference>
<keyword evidence="1" id="KW-1133">Transmembrane helix</keyword>
<dbReference type="EMBL" id="JACEEZ010003934">
    <property type="protein sequence ID" value="KAG0726851.1"/>
    <property type="molecule type" value="Genomic_DNA"/>
</dbReference>
<keyword evidence="3" id="KW-1185">Reference proteome</keyword>
<comment type="caution">
    <text evidence="2">The sequence shown here is derived from an EMBL/GenBank/DDBJ whole genome shotgun (WGS) entry which is preliminary data.</text>
</comment>
<evidence type="ECO:0000313" key="2">
    <source>
        <dbReference type="EMBL" id="KAG0726851.1"/>
    </source>
</evidence>
<proteinExistence type="predicted"/>
<sequence length="167" mass="18264">MCDRNILHDDILRSLDVFFITVMFLCLGEALALRGEHILQPGTTTVGPKKGFNSRWRSRSLAGASLILAAYFSGKSSLAKLKSWLGRVTCRASAALAFQPHPSPRRSYTCSSSHSPRVLGIDDELPGLSKPNRLGTTQSADGLQRAEIIKISPLHDSYIFPPQLPFG</sequence>
<name>A0A8J4YN10_CHIOP</name>
<keyword evidence="1" id="KW-0472">Membrane</keyword>
<evidence type="ECO:0000256" key="1">
    <source>
        <dbReference type="SAM" id="Phobius"/>
    </source>
</evidence>
<protein>
    <submittedName>
        <fullName evidence="2">Uncharacterized protein</fullName>
    </submittedName>
</protein>
<keyword evidence="1" id="KW-0812">Transmembrane</keyword>
<evidence type="ECO:0000313" key="3">
    <source>
        <dbReference type="Proteomes" id="UP000770661"/>
    </source>
</evidence>
<reference evidence="2" key="1">
    <citation type="submission" date="2020-07" db="EMBL/GenBank/DDBJ databases">
        <title>The High-quality genome of the commercially important snow crab, Chionoecetes opilio.</title>
        <authorList>
            <person name="Jeong J.-H."/>
            <person name="Ryu S."/>
        </authorList>
    </citation>
    <scope>NUCLEOTIDE SEQUENCE</scope>
    <source>
        <strain evidence="2">MADBK_172401_WGS</strain>
        <tissue evidence="2">Digestive gland</tissue>
    </source>
</reference>
<accession>A0A8J4YN10</accession>
<organism evidence="2 3">
    <name type="scientific">Chionoecetes opilio</name>
    <name type="common">Atlantic snow crab</name>
    <name type="synonym">Cancer opilio</name>
    <dbReference type="NCBI Taxonomy" id="41210"/>
    <lineage>
        <taxon>Eukaryota</taxon>
        <taxon>Metazoa</taxon>
        <taxon>Ecdysozoa</taxon>
        <taxon>Arthropoda</taxon>
        <taxon>Crustacea</taxon>
        <taxon>Multicrustacea</taxon>
        <taxon>Malacostraca</taxon>
        <taxon>Eumalacostraca</taxon>
        <taxon>Eucarida</taxon>
        <taxon>Decapoda</taxon>
        <taxon>Pleocyemata</taxon>
        <taxon>Brachyura</taxon>
        <taxon>Eubrachyura</taxon>
        <taxon>Majoidea</taxon>
        <taxon>Majidae</taxon>
        <taxon>Chionoecetes</taxon>
    </lineage>
</organism>
<dbReference type="AlphaFoldDB" id="A0A8J4YN10"/>